<keyword evidence="9" id="KW-0325">Glycoprotein</keyword>
<dbReference type="PROSITE" id="PS00211">
    <property type="entry name" value="ABC_TRANSPORTER_1"/>
    <property type="match status" value="2"/>
</dbReference>
<dbReference type="CDD" id="cd03369">
    <property type="entry name" value="ABCC_NFT1"/>
    <property type="match status" value="1"/>
</dbReference>
<dbReference type="RefSeq" id="XP_019040277.1">
    <property type="nucleotide sequence ID" value="XM_019184598.1"/>
</dbReference>
<sequence>MDSPWHCNSSWHYDDLTPCARVKYFETALPLAILSASGAIILGKSLANYLSIKNKNLSNEYEPLLRAANDQSHGSLLDGDDKEFTEKIKNTHFDIASLPPVKLNGKPHGSIKYVPRSKTEKFRVVFEELLILIQIALNSTKFSNKNDDNSTAIFINIALWSWLLILTTIRLSNLNDSFKKLINIIPNLWVNNFVTYLFLWFPSFISFRSALIGNTSSPIHYYTNFTIISILFLNLLTSKIGYKTPFIYITDENSTPAPEPITRLSSFITFSWVDPMIWQSYLESLKIEQVWDLRLEDYSYYVQKSFKQYSDSRKNWKFSNRLILYFINNLLIMGFWAIVETIILFAPTLLLKKILEYVDDTTTTSKNLAWFYVFLMFIFKLLASVSSGQALFLGRRVCIRIKSIIIGEIYAKALRRKLSAADQKTEEDEDDDKKKDKDPQLDNKEDGDEESKKTSANLGAIINLMAVDAFKVSEVCAYLHAFVGAIFMIFVSIYLLYNLLGWSALVGAFSIIVLAPVNYTLAQYLGTLEKKMLSVTDRRIQKLNETFQAIRIIKFFAWEDKFSDQILKIRREELSYLKKSAFMWVASSFVWYITPTVVTCVSFGCYIFISHKTLTTPIAFTALSLFNLLRNPLDQISDMLSFAIQSKVSLDRVQKFLDEEESTKYEQLTAVKNNNNNKIGFANASFSWNSKSDVDFKIKDLTIDFKLRKLNVIIGPTGAGKTSLLMALLGEMELTKGEIYLPGYNAREDLEVDKDGYTESVAYCSQAAWLLNDSIRNNIIFAAPFNRDRYNKVVEACGLTRDFEILKAGDQTEIGEKGIALSGGQKQRVSLARALYSNSRHILLDDCLSAVDSHTALHIYENCISGPLMANRTVLLVSHNVALTIKSAEYVIVMDNGKVTHQGTPHELLEAGALGDDEMIKSSVMASRVNSSLNLKDVQSNDSSVTESVAKKLRNPSESKPTLIDEEAEELENLKKGKLIEEETKSEGVVSGEVYKWYFNVFGGFPIVIALLSIFAVAQVSNIGQSWWVRAWAKNMENSLSIMGSVVESNTYSNTMIKSVTKPLNVFILKYHVVKNSVEVMKTENESIFYITIYALLGFTYAAISSFRVIMVFLAGIRASSRIFKKVLLRVLRAKLRFFDSTPIGRIMNRFSKDIESIDQELVPFADGALACVISVIFILSLITVITPGFIFLAIIIVALYYTIAFFYLNGSRELKRYESITRSPIHQHFSETLVGVSTIRAYGMERRFLQENLVKIDDNNKPFFYMWVTNRWLSIRNDLVGSLVIFFSGAFVLYNINKIDAGLAGISLSYAIAFNESALWVVRLYANVEMTMNSVERLKEYLDIEEEPAEYLPENEPPANWPDQGRLEVSDLSLRYAPTLPRVIKNVTFSVEPNNKIGIVGRTGAGKSTIITALFRFLDPETGYIKIDGVDITSIGLKTLRQAITIIPQDPTLFTGTIRSNLDPFNSYNDENIYEALRRVNLITSNEVLNTSNAITSDENVNKFLNLENEITEGGGNLSQGQRQLMCLARSLLRSPKIMLLDEATASIDYESDSRIQQTIRQEFSESTILTIAHRLRSIIDYDKILVMDAGEVIEFDHPYNLIKNASSTFFSMCQDSGELEVLVQLAKEAYTKKVNK</sequence>
<dbReference type="GO" id="GO:0140359">
    <property type="term" value="F:ABC-type transporter activity"/>
    <property type="evidence" value="ECO:0007669"/>
    <property type="project" value="InterPro"/>
</dbReference>
<dbReference type="GO" id="GO:0016887">
    <property type="term" value="F:ATP hydrolysis activity"/>
    <property type="evidence" value="ECO:0007669"/>
    <property type="project" value="InterPro"/>
</dbReference>
<dbReference type="STRING" id="683960.A0A1E3P703"/>
<feature type="transmembrane region" description="Helical" evidence="11">
    <location>
        <begin position="28"/>
        <end position="47"/>
    </location>
</feature>
<feature type="domain" description="ABC transporter" evidence="12">
    <location>
        <begin position="1368"/>
        <end position="1616"/>
    </location>
</feature>
<feature type="transmembrane region" description="Helical" evidence="11">
    <location>
        <begin position="475"/>
        <end position="496"/>
    </location>
</feature>
<keyword evidence="7 11" id="KW-1133">Transmembrane helix</keyword>
<feature type="transmembrane region" description="Helical" evidence="11">
    <location>
        <begin position="997"/>
        <end position="1018"/>
    </location>
</feature>
<protein>
    <recommendedName>
        <fullName evidence="16">ATP-dependent bile acid permease</fullName>
    </recommendedName>
</protein>
<dbReference type="FunFam" id="3.40.50.300:FF:000565">
    <property type="entry name" value="ABC bile acid transporter"/>
    <property type="match status" value="1"/>
</dbReference>
<dbReference type="PANTHER" id="PTHR24223:SF353">
    <property type="entry name" value="ABC TRANSPORTER ATP-BINDING PROTEIN_PERMEASE VMR1-RELATED"/>
    <property type="match status" value="1"/>
</dbReference>
<reference evidence="14 15" key="1">
    <citation type="journal article" date="2016" name="Proc. Natl. Acad. Sci. U.S.A.">
        <title>Comparative genomics of biotechnologically important yeasts.</title>
        <authorList>
            <person name="Riley R."/>
            <person name="Haridas S."/>
            <person name="Wolfe K.H."/>
            <person name="Lopes M.R."/>
            <person name="Hittinger C.T."/>
            <person name="Goeker M."/>
            <person name="Salamov A.A."/>
            <person name="Wisecaver J.H."/>
            <person name="Long T.M."/>
            <person name="Calvey C.H."/>
            <person name="Aerts A.L."/>
            <person name="Barry K.W."/>
            <person name="Choi C."/>
            <person name="Clum A."/>
            <person name="Coughlan A.Y."/>
            <person name="Deshpande S."/>
            <person name="Douglass A.P."/>
            <person name="Hanson S.J."/>
            <person name="Klenk H.-P."/>
            <person name="LaButti K.M."/>
            <person name="Lapidus A."/>
            <person name="Lindquist E.A."/>
            <person name="Lipzen A.M."/>
            <person name="Meier-Kolthoff J.P."/>
            <person name="Ohm R.A."/>
            <person name="Otillar R.P."/>
            <person name="Pangilinan J.L."/>
            <person name="Peng Y."/>
            <person name="Rokas A."/>
            <person name="Rosa C.A."/>
            <person name="Scheuner C."/>
            <person name="Sibirny A.A."/>
            <person name="Slot J.C."/>
            <person name="Stielow J.B."/>
            <person name="Sun H."/>
            <person name="Kurtzman C.P."/>
            <person name="Blackwell M."/>
            <person name="Grigoriev I.V."/>
            <person name="Jeffries T.W."/>
        </authorList>
    </citation>
    <scope>NUCLEOTIDE SEQUENCE [LARGE SCALE GENOMIC DNA]</scope>
    <source>
        <strain evidence="15">ATCC 58044 / CBS 1984 / NCYC 433 / NRRL Y-366-8</strain>
    </source>
</reference>
<feature type="transmembrane region" description="Helical" evidence="11">
    <location>
        <begin position="322"/>
        <end position="349"/>
    </location>
</feature>
<evidence type="ECO:0000313" key="15">
    <source>
        <dbReference type="Proteomes" id="UP000094112"/>
    </source>
</evidence>
<evidence type="ECO:0000256" key="4">
    <source>
        <dbReference type="ARBA" id="ARBA00022737"/>
    </source>
</evidence>
<dbReference type="GeneID" id="30201844"/>
<feature type="transmembrane region" description="Helical" evidence="11">
    <location>
        <begin position="1189"/>
        <end position="1209"/>
    </location>
</feature>
<dbReference type="GO" id="GO:0000329">
    <property type="term" value="C:fungal-type vacuole membrane"/>
    <property type="evidence" value="ECO:0007669"/>
    <property type="project" value="TreeGrafter"/>
</dbReference>
<dbReference type="SUPFAM" id="SSF52540">
    <property type="entry name" value="P-loop containing nucleoside triphosphate hydrolases"/>
    <property type="match status" value="2"/>
</dbReference>
<dbReference type="FunFam" id="3.40.50.300:FF:000825">
    <property type="entry name" value="ABC bile acid transporter"/>
    <property type="match status" value="1"/>
</dbReference>
<feature type="domain" description="ABC transporter" evidence="12">
    <location>
        <begin position="679"/>
        <end position="921"/>
    </location>
</feature>
<evidence type="ECO:0000256" key="8">
    <source>
        <dbReference type="ARBA" id="ARBA00023136"/>
    </source>
</evidence>
<evidence type="ECO:0000256" key="7">
    <source>
        <dbReference type="ARBA" id="ARBA00022989"/>
    </source>
</evidence>
<dbReference type="EMBL" id="KV454209">
    <property type="protein sequence ID" value="ODQ61070.1"/>
    <property type="molecule type" value="Genomic_DNA"/>
</dbReference>
<dbReference type="InterPro" id="IPR027417">
    <property type="entry name" value="P-loop_NTPase"/>
</dbReference>
<dbReference type="InterPro" id="IPR017871">
    <property type="entry name" value="ABC_transporter-like_CS"/>
</dbReference>
<name>A0A1E3P703_WICAA</name>
<dbReference type="GO" id="GO:0005524">
    <property type="term" value="F:ATP binding"/>
    <property type="evidence" value="ECO:0007669"/>
    <property type="project" value="UniProtKB-KW"/>
</dbReference>
<dbReference type="SMART" id="SM00382">
    <property type="entry name" value="AAA"/>
    <property type="match status" value="2"/>
</dbReference>
<dbReference type="Pfam" id="PF00664">
    <property type="entry name" value="ABC_membrane"/>
    <property type="match status" value="2"/>
</dbReference>
<dbReference type="CDD" id="cd18604">
    <property type="entry name" value="ABC_6TM_VMR1_D2_like"/>
    <property type="match status" value="1"/>
</dbReference>
<evidence type="ECO:0000256" key="9">
    <source>
        <dbReference type="ARBA" id="ARBA00023180"/>
    </source>
</evidence>
<dbReference type="InterPro" id="IPR003439">
    <property type="entry name" value="ABC_transporter-like_ATP-bd"/>
</dbReference>
<dbReference type="Pfam" id="PF00005">
    <property type="entry name" value="ABC_tran"/>
    <property type="match status" value="2"/>
</dbReference>
<keyword evidence="2" id="KW-0813">Transport</keyword>
<evidence type="ECO:0000256" key="1">
    <source>
        <dbReference type="ARBA" id="ARBA00004141"/>
    </source>
</evidence>
<keyword evidence="15" id="KW-1185">Reference proteome</keyword>
<evidence type="ECO:0000256" key="6">
    <source>
        <dbReference type="ARBA" id="ARBA00022840"/>
    </source>
</evidence>
<feature type="transmembrane region" description="Helical" evidence="11">
    <location>
        <begin position="1088"/>
        <end position="1117"/>
    </location>
</feature>
<feature type="transmembrane region" description="Helical" evidence="11">
    <location>
        <begin position="122"/>
        <end position="139"/>
    </location>
</feature>
<feature type="compositionally biased region" description="Basic and acidic residues" evidence="10">
    <location>
        <begin position="432"/>
        <end position="444"/>
    </location>
</feature>
<evidence type="ECO:0000256" key="2">
    <source>
        <dbReference type="ARBA" id="ARBA00022448"/>
    </source>
</evidence>
<organism evidence="14 15">
    <name type="scientific">Wickerhamomyces anomalus (strain ATCC 58044 / CBS 1984 / NCYC 433 / NRRL Y-366-8)</name>
    <name type="common">Yeast</name>
    <name type="synonym">Hansenula anomala</name>
    <dbReference type="NCBI Taxonomy" id="683960"/>
    <lineage>
        <taxon>Eukaryota</taxon>
        <taxon>Fungi</taxon>
        <taxon>Dikarya</taxon>
        <taxon>Ascomycota</taxon>
        <taxon>Saccharomycotina</taxon>
        <taxon>Saccharomycetes</taxon>
        <taxon>Phaffomycetales</taxon>
        <taxon>Wickerhamomycetaceae</taxon>
        <taxon>Wickerhamomyces</taxon>
    </lineage>
</organism>
<accession>A0A1E3P703</accession>
<evidence type="ECO:0000256" key="10">
    <source>
        <dbReference type="SAM" id="MobiDB-lite"/>
    </source>
</evidence>
<feature type="domain" description="ABC transmembrane type-1" evidence="13">
    <location>
        <begin position="1009"/>
        <end position="1331"/>
    </location>
</feature>
<evidence type="ECO:0000259" key="13">
    <source>
        <dbReference type="PROSITE" id="PS50929"/>
    </source>
</evidence>
<feature type="domain" description="ABC transmembrane type-1" evidence="13">
    <location>
        <begin position="331"/>
        <end position="645"/>
    </location>
</feature>
<keyword evidence="3 11" id="KW-0812">Transmembrane</keyword>
<keyword evidence="8 11" id="KW-0472">Membrane</keyword>
<feature type="transmembrane region" description="Helical" evidence="11">
    <location>
        <begin position="181"/>
        <end position="199"/>
    </location>
</feature>
<dbReference type="InterPro" id="IPR050173">
    <property type="entry name" value="ABC_transporter_C-like"/>
</dbReference>
<gene>
    <name evidence="14" type="ORF">WICANDRAFT_77721</name>
</gene>
<feature type="transmembrane region" description="Helical" evidence="11">
    <location>
        <begin position="151"/>
        <end position="169"/>
    </location>
</feature>
<evidence type="ECO:0000256" key="3">
    <source>
        <dbReference type="ARBA" id="ARBA00022692"/>
    </source>
</evidence>
<keyword evidence="6" id="KW-0067">ATP-binding</keyword>
<dbReference type="Gene3D" id="1.20.1560.10">
    <property type="entry name" value="ABC transporter type 1, transmembrane domain"/>
    <property type="match status" value="2"/>
</dbReference>
<dbReference type="SUPFAM" id="SSF90123">
    <property type="entry name" value="ABC transporter transmembrane region"/>
    <property type="match status" value="2"/>
</dbReference>
<evidence type="ECO:0000313" key="14">
    <source>
        <dbReference type="EMBL" id="ODQ61070.1"/>
    </source>
</evidence>
<feature type="transmembrane region" description="Helical" evidence="11">
    <location>
        <begin position="615"/>
        <end position="633"/>
    </location>
</feature>
<evidence type="ECO:0000256" key="11">
    <source>
        <dbReference type="SAM" id="Phobius"/>
    </source>
</evidence>
<evidence type="ECO:0000259" key="12">
    <source>
        <dbReference type="PROSITE" id="PS50893"/>
    </source>
</evidence>
<dbReference type="InterPro" id="IPR011527">
    <property type="entry name" value="ABC1_TM_dom"/>
</dbReference>
<dbReference type="PROSITE" id="PS50893">
    <property type="entry name" value="ABC_TRANSPORTER_2"/>
    <property type="match status" value="2"/>
</dbReference>
<dbReference type="CDD" id="cd03250">
    <property type="entry name" value="ABCC_MRP_domain1"/>
    <property type="match status" value="1"/>
</dbReference>
<evidence type="ECO:0000256" key="5">
    <source>
        <dbReference type="ARBA" id="ARBA00022741"/>
    </source>
</evidence>
<proteinExistence type="predicted"/>
<dbReference type="CDD" id="cd18596">
    <property type="entry name" value="ABC_6TM_VMR1_D1_like"/>
    <property type="match status" value="1"/>
</dbReference>
<feature type="region of interest" description="Disordered" evidence="10">
    <location>
        <begin position="424"/>
        <end position="452"/>
    </location>
</feature>
<feature type="transmembrane region" description="Helical" evidence="11">
    <location>
        <begin position="1280"/>
        <end position="1297"/>
    </location>
</feature>
<dbReference type="InterPro" id="IPR003593">
    <property type="entry name" value="AAA+_ATPase"/>
</dbReference>
<evidence type="ECO:0008006" key="16">
    <source>
        <dbReference type="Google" id="ProtNLM"/>
    </source>
</evidence>
<dbReference type="InterPro" id="IPR036640">
    <property type="entry name" value="ABC1_TM_sf"/>
</dbReference>
<feature type="transmembrane region" description="Helical" evidence="11">
    <location>
        <begin position="502"/>
        <end position="522"/>
    </location>
</feature>
<comment type="subcellular location">
    <subcellularLocation>
        <location evidence="1">Membrane</location>
        <topology evidence="1">Multi-pass membrane protein</topology>
    </subcellularLocation>
</comment>
<feature type="transmembrane region" description="Helical" evidence="11">
    <location>
        <begin position="1162"/>
        <end position="1183"/>
    </location>
</feature>
<feature type="transmembrane region" description="Helical" evidence="11">
    <location>
        <begin position="369"/>
        <end position="393"/>
    </location>
</feature>
<dbReference type="Proteomes" id="UP000094112">
    <property type="component" value="Unassembled WGS sequence"/>
</dbReference>
<feature type="transmembrane region" description="Helical" evidence="11">
    <location>
        <begin position="219"/>
        <end position="236"/>
    </location>
</feature>
<dbReference type="Gene3D" id="3.40.50.300">
    <property type="entry name" value="P-loop containing nucleotide triphosphate hydrolases"/>
    <property type="match status" value="2"/>
</dbReference>
<dbReference type="PROSITE" id="PS50929">
    <property type="entry name" value="ABC_TM1F"/>
    <property type="match status" value="2"/>
</dbReference>
<dbReference type="OrthoDB" id="6500128at2759"/>
<dbReference type="PANTHER" id="PTHR24223">
    <property type="entry name" value="ATP-BINDING CASSETTE SUB-FAMILY C"/>
    <property type="match status" value="1"/>
</dbReference>
<keyword evidence="5" id="KW-0547">Nucleotide-binding</keyword>
<feature type="transmembrane region" description="Helical" evidence="11">
    <location>
        <begin position="581"/>
        <end position="609"/>
    </location>
</feature>
<keyword evidence="4" id="KW-0677">Repeat</keyword>